<protein>
    <submittedName>
        <fullName evidence="2">Alkylhydroperoxidase</fullName>
    </submittedName>
</protein>
<gene>
    <name evidence="2" type="ORF">AS156_06315</name>
</gene>
<name>A0A109JTL0_9BRAD</name>
<feature type="domain" description="Carboxymuconolactone decarboxylase-like" evidence="1">
    <location>
        <begin position="55"/>
        <end position="107"/>
    </location>
</feature>
<proteinExistence type="predicted"/>
<dbReference type="InterPro" id="IPR003779">
    <property type="entry name" value="CMD-like"/>
</dbReference>
<dbReference type="RefSeq" id="WP_066507601.1">
    <property type="nucleotide sequence ID" value="NZ_LNCU01000069.1"/>
</dbReference>
<dbReference type="GO" id="GO:0051920">
    <property type="term" value="F:peroxiredoxin activity"/>
    <property type="evidence" value="ECO:0007669"/>
    <property type="project" value="InterPro"/>
</dbReference>
<dbReference type="Gene3D" id="1.20.1290.10">
    <property type="entry name" value="AhpD-like"/>
    <property type="match status" value="1"/>
</dbReference>
<organism evidence="2 3">
    <name type="scientific">Bradyrhizobium macuxiense</name>
    <dbReference type="NCBI Taxonomy" id="1755647"/>
    <lineage>
        <taxon>Bacteria</taxon>
        <taxon>Pseudomonadati</taxon>
        <taxon>Pseudomonadota</taxon>
        <taxon>Alphaproteobacteria</taxon>
        <taxon>Hyphomicrobiales</taxon>
        <taxon>Nitrobacteraceae</taxon>
        <taxon>Bradyrhizobium</taxon>
    </lineage>
</organism>
<dbReference type="Pfam" id="PF02627">
    <property type="entry name" value="CMD"/>
    <property type="match status" value="1"/>
</dbReference>
<dbReference type="PANTHER" id="PTHR35446">
    <property type="entry name" value="SI:CH211-175M2.5"/>
    <property type="match status" value="1"/>
</dbReference>
<keyword evidence="3" id="KW-1185">Reference proteome</keyword>
<reference evidence="2 3" key="1">
    <citation type="submission" date="2015-11" db="EMBL/GenBank/DDBJ databases">
        <title>Draft Genome Sequence of the Strain BR 10303 (Bradyrhizobium sp.) isolated from nodules of Centrolobium paraense.</title>
        <authorList>
            <person name="Zelli J.E."/>
            <person name="Simoes-Araujo J.L."/>
            <person name="Barauna A.C."/>
            <person name="Silva K."/>
        </authorList>
    </citation>
    <scope>NUCLEOTIDE SEQUENCE [LARGE SCALE GENOMIC DNA]</scope>
    <source>
        <strain evidence="2 3">BR 10303</strain>
    </source>
</reference>
<evidence type="ECO:0000313" key="3">
    <source>
        <dbReference type="Proteomes" id="UP000057737"/>
    </source>
</evidence>
<dbReference type="InterPro" id="IPR029032">
    <property type="entry name" value="AhpD-like"/>
</dbReference>
<dbReference type="EMBL" id="LNCU01000069">
    <property type="protein sequence ID" value="KWV54896.1"/>
    <property type="molecule type" value="Genomic_DNA"/>
</dbReference>
<dbReference type="OrthoDB" id="3667834at2"/>
<dbReference type="NCBIfam" id="TIGR00778">
    <property type="entry name" value="ahpD_dom"/>
    <property type="match status" value="1"/>
</dbReference>
<dbReference type="PANTHER" id="PTHR35446:SF2">
    <property type="entry name" value="CARBOXYMUCONOLACTONE DECARBOXYLASE-LIKE DOMAIN-CONTAINING PROTEIN"/>
    <property type="match status" value="1"/>
</dbReference>
<dbReference type="SUPFAM" id="SSF69118">
    <property type="entry name" value="AhpD-like"/>
    <property type="match status" value="1"/>
</dbReference>
<sequence>MSEPIHNFTAKVPTWSPYVTPVDLETATPEQLKAMKVTPSNTGFSRYVLTLAHDPESLEVRSPLFNLIMYGKDGLSSAERELGAVGASVVNRCVYCAAVHASRFIGITRRTDVIETIFADEREARLPPRDQALFDFATKLSTTPVEVGADDAKALTDAGLSELEQLDLVLSAALFGWANRLMHTLGEPRASTPP</sequence>
<keyword evidence="2" id="KW-0560">Oxidoreductase</keyword>
<keyword evidence="2" id="KW-0575">Peroxidase</keyword>
<dbReference type="Proteomes" id="UP000057737">
    <property type="component" value="Unassembled WGS sequence"/>
</dbReference>
<dbReference type="InterPro" id="IPR010195">
    <property type="entry name" value="Uncharacterised_peroxidase-rel"/>
</dbReference>
<comment type="caution">
    <text evidence="2">The sequence shown here is derived from an EMBL/GenBank/DDBJ whole genome shotgun (WGS) entry which is preliminary data.</text>
</comment>
<accession>A0A109JTL0</accession>
<dbReference type="InterPro" id="IPR004675">
    <property type="entry name" value="AhpD_core"/>
</dbReference>
<evidence type="ECO:0000313" key="2">
    <source>
        <dbReference type="EMBL" id="KWV54896.1"/>
    </source>
</evidence>
<evidence type="ECO:0000259" key="1">
    <source>
        <dbReference type="Pfam" id="PF02627"/>
    </source>
</evidence>
<dbReference type="NCBIfam" id="TIGR01926">
    <property type="entry name" value="peroxid_rel"/>
    <property type="match status" value="1"/>
</dbReference>
<dbReference type="AlphaFoldDB" id="A0A109JTL0"/>